<dbReference type="RefSeq" id="WP_336435463.1">
    <property type="nucleotide sequence ID" value="NZ_JBAWKS010000001.1"/>
</dbReference>
<proteinExistence type="predicted"/>
<organism evidence="1 2">
    <name type="scientific">Pseudoalteromonas spongiae</name>
    <dbReference type="NCBI Taxonomy" id="298657"/>
    <lineage>
        <taxon>Bacteria</taxon>
        <taxon>Pseudomonadati</taxon>
        <taxon>Pseudomonadota</taxon>
        <taxon>Gammaproteobacteria</taxon>
        <taxon>Alteromonadales</taxon>
        <taxon>Pseudoalteromonadaceae</taxon>
        <taxon>Pseudoalteromonas</taxon>
    </lineage>
</organism>
<reference evidence="1 2" key="1">
    <citation type="submission" date="2023-12" db="EMBL/GenBank/DDBJ databases">
        <title>Friends and Foes: Symbiotic and Algicidal bacterial influence on Karenia brevis blooms.</title>
        <authorList>
            <person name="Fei C."/>
            <person name="Mohamed A.R."/>
            <person name="Booker A."/>
            <person name="Arshad M."/>
            <person name="Klass S."/>
            <person name="Ahn S."/>
            <person name="Gilbert P.M."/>
            <person name="Heil C.A."/>
            <person name="Martinez J.M."/>
            <person name="Amin S.A."/>
        </authorList>
    </citation>
    <scope>NUCLEOTIDE SEQUENCE [LARGE SCALE GENOMIC DNA]</scope>
    <source>
        <strain evidence="1 2">CE15</strain>
    </source>
</reference>
<keyword evidence="2" id="KW-1185">Reference proteome</keyword>
<sequence length="211" mass="23821">MNSDLEYEIENSCAGKPIKSSMHSFSADFLAGCKKFSELAHISEISQDVTIFNTSCIINAASYLEAKINEEISIAVICYEESDAEGKAWRAIQNLQKKLNVQEKWDLVALRTNGVEWNKAIEPFQSIELIISLRNELVHYKGAFLGKDEAPNKKITGLMKQLGVSSNATWIEDDCSSWVADLLCSKKLAEWVYHSISQFGESYYELRHPKT</sequence>
<protein>
    <recommendedName>
        <fullName evidence="3">RiboL-PSP-HEPN domain-containing protein</fullName>
    </recommendedName>
</protein>
<accession>A0ABU8ET83</accession>
<dbReference type="Proteomes" id="UP001382455">
    <property type="component" value="Unassembled WGS sequence"/>
</dbReference>
<evidence type="ECO:0000313" key="2">
    <source>
        <dbReference type="Proteomes" id="UP001382455"/>
    </source>
</evidence>
<evidence type="ECO:0000313" key="1">
    <source>
        <dbReference type="EMBL" id="MEI4550186.1"/>
    </source>
</evidence>
<name>A0ABU8ET83_9GAMM</name>
<comment type="caution">
    <text evidence="1">The sequence shown here is derived from an EMBL/GenBank/DDBJ whole genome shotgun (WGS) entry which is preliminary data.</text>
</comment>
<evidence type="ECO:0008006" key="3">
    <source>
        <dbReference type="Google" id="ProtNLM"/>
    </source>
</evidence>
<dbReference type="EMBL" id="JBAWKS010000001">
    <property type="protein sequence ID" value="MEI4550186.1"/>
    <property type="molecule type" value="Genomic_DNA"/>
</dbReference>
<gene>
    <name evidence="1" type="ORF">WAE96_10960</name>
</gene>